<evidence type="ECO:0000256" key="5">
    <source>
        <dbReference type="ARBA" id="ARBA00022737"/>
    </source>
</evidence>
<dbReference type="PROSITE" id="PS51257">
    <property type="entry name" value="PROKAR_LIPOPROTEIN"/>
    <property type="match status" value="1"/>
</dbReference>
<comment type="subcellular location">
    <subcellularLocation>
        <location evidence="1">Cell membrane</location>
        <topology evidence="1">Multi-pass membrane protein</topology>
    </subcellularLocation>
</comment>
<accession>A0AAD4QYN0</accession>
<dbReference type="PROSITE" id="PS50262">
    <property type="entry name" value="G_PROTEIN_RECEP_F1_2"/>
    <property type="match status" value="1"/>
</dbReference>
<dbReference type="SUPFAM" id="SSF81321">
    <property type="entry name" value="Family A G protein-coupled receptor-like"/>
    <property type="match status" value="1"/>
</dbReference>
<reference evidence="14" key="1">
    <citation type="submission" date="2022-01" db="EMBL/GenBank/DDBJ databases">
        <title>Genome Sequence Resource for Two Populations of Ditylenchus destructor, the Migratory Endoparasitic Phytonematode.</title>
        <authorList>
            <person name="Zhang H."/>
            <person name="Lin R."/>
            <person name="Xie B."/>
        </authorList>
    </citation>
    <scope>NUCLEOTIDE SEQUENCE</scope>
    <source>
        <strain evidence="14">BazhouSP</strain>
    </source>
</reference>
<keyword evidence="9 14" id="KW-0675">Receptor</keyword>
<keyword evidence="2" id="KW-1003">Cell membrane</keyword>
<dbReference type="PANTHER" id="PTHR24372:SF74">
    <property type="entry name" value="LP13728P"/>
    <property type="match status" value="1"/>
</dbReference>
<evidence type="ECO:0000256" key="4">
    <source>
        <dbReference type="ARBA" id="ARBA00022692"/>
    </source>
</evidence>
<dbReference type="PRINTS" id="PR00237">
    <property type="entry name" value="GPCRRHODOPSN"/>
</dbReference>
<protein>
    <submittedName>
        <fullName evidence="14">7 transmembrane receptor (Rhodopsin family) domain-containing protein</fullName>
    </submittedName>
</protein>
<feature type="transmembrane region" description="Helical" evidence="12">
    <location>
        <begin position="584"/>
        <end position="606"/>
    </location>
</feature>
<dbReference type="Gene3D" id="1.20.1070.10">
    <property type="entry name" value="Rhodopsin 7-helix transmembrane proteins"/>
    <property type="match status" value="1"/>
</dbReference>
<dbReference type="Pfam" id="PF00001">
    <property type="entry name" value="7tm_1"/>
    <property type="match status" value="1"/>
</dbReference>
<dbReference type="InterPro" id="IPR000276">
    <property type="entry name" value="GPCR_Rhodpsn"/>
</dbReference>
<dbReference type="SUPFAM" id="SSF52058">
    <property type="entry name" value="L domain-like"/>
    <property type="match status" value="1"/>
</dbReference>
<feature type="transmembrane region" description="Helical" evidence="12">
    <location>
        <begin position="496"/>
        <end position="519"/>
    </location>
</feature>
<keyword evidence="3" id="KW-0433">Leucine-rich repeat</keyword>
<dbReference type="PANTHER" id="PTHR24372">
    <property type="entry name" value="GLYCOPROTEIN HORMONE RECEPTOR"/>
    <property type="match status" value="1"/>
</dbReference>
<evidence type="ECO:0000256" key="1">
    <source>
        <dbReference type="ARBA" id="ARBA00004651"/>
    </source>
</evidence>
<evidence type="ECO:0000256" key="3">
    <source>
        <dbReference type="ARBA" id="ARBA00022614"/>
    </source>
</evidence>
<keyword evidence="5" id="KW-0677">Repeat</keyword>
<feature type="transmembrane region" description="Helical" evidence="12">
    <location>
        <begin position="626"/>
        <end position="648"/>
    </location>
</feature>
<evidence type="ECO:0000256" key="7">
    <source>
        <dbReference type="ARBA" id="ARBA00023040"/>
    </source>
</evidence>
<name>A0AAD4QYN0_9BILA</name>
<evidence type="ECO:0000256" key="11">
    <source>
        <dbReference type="SAM" id="MobiDB-lite"/>
    </source>
</evidence>
<dbReference type="GO" id="GO:0009755">
    <property type="term" value="P:hormone-mediated signaling pathway"/>
    <property type="evidence" value="ECO:0007669"/>
    <property type="project" value="TreeGrafter"/>
</dbReference>
<keyword evidence="6 12" id="KW-1133">Transmembrane helix</keyword>
<feature type="transmembrane region" description="Helical" evidence="12">
    <location>
        <begin position="464"/>
        <end position="484"/>
    </location>
</feature>
<dbReference type="PRINTS" id="PR00373">
    <property type="entry name" value="GLYCHORMONER"/>
</dbReference>
<feature type="domain" description="G-protein coupled receptors family 1 profile" evidence="13">
    <location>
        <begin position="476"/>
        <end position="723"/>
    </location>
</feature>
<feature type="compositionally biased region" description="Basic and acidic residues" evidence="11">
    <location>
        <begin position="882"/>
        <end position="898"/>
    </location>
</feature>
<evidence type="ECO:0000256" key="9">
    <source>
        <dbReference type="ARBA" id="ARBA00023170"/>
    </source>
</evidence>
<dbReference type="Gene3D" id="3.80.10.10">
    <property type="entry name" value="Ribonuclease Inhibitor"/>
    <property type="match status" value="1"/>
</dbReference>
<keyword evidence="10" id="KW-0807">Transducer</keyword>
<keyword evidence="15" id="KW-1185">Reference proteome</keyword>
<evidence type="ECO:0000256" key="8">
    <source>
        <dbReference type="ARBA" id="ARBA00023136"/>
    </source>
</evidence>
<feature type="region of interest" description="Disordered" evidence="11">
    <location>
        <begin position="397"/>
        <end position="416"/>
    </location>
</feature>
<dbReference type="GO" id="GO:0005886">
    <property type="term" value="C:plasma membrane"/>
    <property type="evidence" value="ECO:0007669"/>
    <property type="project" value="UniProtKB-SubCell"/>
</dbReference>
<proteinExistence type="predicted"/>
<evidence type="ECO:0000259" key="13">
    <source>
        <dbReference type="PROSITE" id="PS50262"/>
    </source>
</evidence>
<evidence type="ECO:0000256" key="6">
    <source>
        <dbReference type="ARBA" id="ARBA00022989"/>
    </source>
</evidence>
<feature type="transmembrane region" description="Helical" evidence="12">
    <location>
        <begin position="668"/>
        <end position="694"/>
    </location>
</feature>
<dbReference type="EMBL" id="JAKKPZ010000212">
    <property type="protein sequence ID" value="KAI1698581.1"/>
    <property type="molecule type" value="Genomic_DNA"/>
</dbReference>
<dbReference type="InterPro" id="IPR026906">
    <property type="entry name" value="LRR_5"/>
</dbReference>
<feature type="transmembrane region" description="Helical" evidence="12">
    <location>
        <begin position="542"/>
        <end position="563"/>
    </location>
</feature>
<dbReference type="Pfam" id="PF13306">
    <property type="entry name" value="LRR_5"/>
    <property type="match status" value="1"/>
</dbReference>
<evidence type="ECO:0000313" key="14">
    <source>
        <dbReference type="EMBL" id="KAI1698581.1"/>
    </source>
</evidence>
<dbReference type="GO" id="GO:0016500">
    <property type="term" value="F:protein-hormone receptor activity"/>
    <property type="evidence" value="ECO:0007669"/>
    <property type="project" value="InterPro"/>
</dbReference>
<organism evidence="14 15">
    <name type="scientific">Ditylenchus destructor</name>
    <dbReference type="NCBI Taxonomy" id="166010"/>
    <lineage>
        <taxon>Eukaryota</taxon>
        <taxon>Metazoa</taxon>
        <taxon>Ecdysozoa</taxon>
        <taxon>Nematoda</taxon>
        <taxon>Chromadorea</taxon>
        <taxon>Rhabditida</taxon>
        <taxon>Tylenchina</taxon>
        <taxon>Tylenchomorpha</taxon>
        <taxon>Sphaerularioidea</taxon>
        <taxon>Anguinidae</taxon>
        <taxon>Anguininae</taxon>
        <taxon>Ditylenchus</taxon>
    </lineage>
</organism>
<feature type="transmembrane region" description="Helical" evidence="12">
    <location>
        <begin position="706"/>
        <end position="726"/>
    </location>
</feature>
<dbReference type="InterPro" id="IPR002131">
    <property type="entry name" value="Gphrmn_rcpt_fam"/>
</dbReference>
<evidence type="ECO:0000256" key="2">
    <source>
        <dbReference type="ARBA" id="ARBA00022475"/>
    </source>
</evidence>
<gene>
    <name evidence="14" type="ORF">DdX_17829</name>
</gene>
<dbReference type="AlphaFoldDB" id="A0AAD4QYN0"/>
<evidence type="ECO:0000256" key="12">
    <source>
        <dbReference type="SAM" id="Phobius"/>
    </source>
</evidence>
<feature type="region of interest" description="Disordered" evidence="11">
    <location>
        <begin position="339"/>
        <end position="364"/>
    </location>
</feature>
<dbReference type="InterPro" id="IPR032675">
    <property type="entry name" value="LRR_dom_sf"/>
</dbReference>
<evidence type="ECO:0000313" key="15">
    <source>
        <dbReference type="Proteomes" id="UP001201812"/>
    </source>
</evidence>
<sequence>MRQNLPETCSYIALLTIACSWICDGYSFNGIQTNIPQALLIEKACRKVFPQGGCKCLTRVSYSRCCCVGSHITQIPLNFSSELGTLFLYNVGITEIGTNSFVKYPRLEEILVDNAKELKSVHGDAFKDIKNLRKIRISNCPKLEQWTGVMLKGNLRIQSIKAQNNALKSLPKMAMIPDQHMLTMELLDFSNNRISNISTHLFENVNAKLLLLEGNVIETVESQAFFGCKFLKLSLNNNPGLRIIASDAFANISELHHLDLSNTPIDRLPVKGLKNIKHLSLKNVPRLKYLPPVLAFNNLAVAEFTYPSHCCFFKYATREYMKGELFKDHYQEIQHRICRRQQSGQPGRNSKFRKRDLTQVQTGISTDQENDDNALFNELAKWYRSLDFGPLTAKQTNSISKSEQSSASEEEEAAFSGEELGRSVVLKKCDETAVDDFYMNVSCTPQPDALNPCEDIVSYKPLRVMIWVMWIVAIAGNVAVWVVIITVWQKRMRLHYFFMLNLSFADFLTGVYLAILAVADLKTANEYYNYAVNWQTGWGCSAAGFISVFASELSVFSMLMIAGEIYYNARHAFYGKRMSAKTSCLFMGLGYTYAFIMATLPLIGVSSYQRSSICLPLLINNLMDRVYILVGLSLSAAAFFCMATNYVLINCMVRNSESPSREEDRQILLKTLVLIGTDMLCWVPTLFLGITAAVGMPLISLTNAKVCLVLVYPINSCANPLLYVFLTKIWKDAKKKAAPYLEIISRQYDKHHSISVNKFYYTHGPGERDPDDSKCMRGGLESHSKMASTISSPLIRSPSDVSTVIGFQKSLIRISVDSGNGDEDTDDSDSRRPSHVSFQDSVLFYASETRKSLSTIIRPRVSAAPEMSDISEGSSSNGAGLETEKANQKKAGKTDKRNLPASRLPDMKRNSNTSISRDSGRGDSLTSNTLLLARPSVVSMNWEGPLGPAPRCPSPRFAVDKCINLGETTPTLVISDHSLEETLEGISELYE</sequence>
<feature type="region of interest" description="Disordered" evidence="11">
    <location>
        <begin position="865"/>
        <end position="926"/>
    </location>
</feature>
<dbReference type="Proteomes" id="UP001201812">
    <property type="component" value="Unassembled WGS sequence"/>
</dbReference>
<comment type="caution">
    <text evidence="14">The sequence shown here is derived from an EMBL/GenBank/DDBJ whole genome shotgun (WGS) entry which is preliminary data.</text>
</comment>
<dbReference type="GO" id="GO:0008528">
    <property type="term" value="F:G protein-coupled peptide receptor activity"/>
    <property type="evidence" value="ECO:0007669"/>
    <property type="project" value="TreeGrafter"/>
</dbReference>
<evidence type="ECO:0000256" key="10">
    <source>
        <dbReference type="ARBA" id="ARBA00023224"/>
    </source>
</evidence>
<feature type="compositionally biased region" description="Low complexity" evidence="11">
    <location>
        <begin position="398"/>
        <end position="407"/>
    </location>
</feature>
<keyword evidence="8 12" id="KW-0472">Membrane</keyword>
<dbReference type="GO" id="GO:0007189">
    <property type="term" value="P:adenylate cyclase-activating G protein-coupled receptor signaling pathway"/>
    <property type="evidence" value="ECO:0007669"/>
    <property type="project" value="TreeGrafter"/>
</dbReference>
<keyword evidence="7" id="KW-0297">G-protein coupled receptor</keyword>
<dbReference type="InterPro" id="IPR017452">
    <property type="entry name" value="GPCR_Rhodpsn_7TM"/>
</dbReference>
<keyword evidence="4 12" id="KW-0812">Transmembrane</keyword>